<name>A0ABW5DK23_9HYPH</name>
<dbReference type="Gene3D" id="3.40.50.2000">
    <property type="entry name" value="Glycogen Phosphorylase B"/>
    <property type="match status" value="3"/>
</dbReference>
<protein>
    <submittedName>
        <fullName evidence="4">Glycosyltransferase</fullName>
    </submittedName>
</protein>
<evidence type="ECO:0000259" key="3">
    <source>
        <dbReference type="Pfam" id="PF13524"/>
    </source>
</evidence>
<gene>
    <name evidence="4" type="ORF">ACFSMZ_11190</name>
</gene>
<comment type="caution">
    <text evidence="4">The sequence shown here is derived from an EMBL/GenBank/DDBJ whole genome shotgun (WGS) entry which is preliminary data.</text>
</comment>
<accession>A0ABW5DK23</accession>
<evidence type="ECO:0000256" key="1">
    <source>
        <dbReference type="ARBA" id="ARBA00022676"/>
    </source>
</evidence>
<dbReference type="PANTHER" id="PTHR12526">
    <property type="entry name" value="GLYCOSYLTRANSFERASE"/>
    <property type="match status" value="1"/>
</dbReference>
<evidence type="ECO:0000313" key="5">
    <source>
        <dbReference type="Proteomes" id="UP001597373"/>
    </source>
</evidence>
<dbReference type="Pfam" id="PF13524">
    <property type="entry name" value="Glyco_trans_1_2"/>
    <property type="match status" value="1"/>
</dbReference>
<sequence length="815" mass="92932">MVENVGLSVRFVQTMASQAPIRVARLFGWYVREYGFADGCRKAAMEVRARLRHIQAEKKRPKQYREHQQALTQHLQQYLQAPLGWRMQRIADAVGDWRNYKGVVLAPVGYDLGLKQRPDHIMHALVEEGYLCLMLEMNDRPREIVCRQPGLYVSNLWEDAVAFFREAAPILYIHYPKFRLFQEFLPGARIVYDVLDDEATFSENGEYLQSDHRFLLSVADTALFSSKYLFEKNRKIANKPLLLENGVYIDDFRSSDADGTPRSDDGVLRVGYHGVLTELLDVDLLGRIADLPGVELVLVGPVAAFDVPALPKVQEAYEELFERSNVRHLGKIPYDQLRSYLAEIDVGIVPFRPGAATDGVSPLKLFEFLAAGKPVVATRTKTLEEYADIIEVGSPEQVVAWVKERSWRRVSASDREPVLKRHDWRHLTRPLLERLAEREVRVPARAGRPPERVDIINVYFFDWKGEVLFRGGAERYVTDLTRICGEMGLKPRILQSSQVPFERSFRGVPVIGIPVGGAWNLGKLSGNLERHTMDADLVIASPMDLACGLSASKRIVGINHGIHWDATTNRFFVEQNTVLRRQIVEALQRCRAVTCVDTNFINWIRTVDWDLGRHLHYVPNYVNHEQFRAVDKDFDARVLKILFPRRMCEPRGLYLTIQAFDRLLAERQDIHLTLCGQAVGEDTRATRSFMARHPGRVDWIERDMDEMGEVYAEHHVVLIPTLCSEGTSLSCLEAFASNCAVIATNIGGLPNLVLDEYNGLLIRPTGDDLQRAVTRLADDRALAADLARRAQAVAQNFSYERWSESWKQILRSVMW</sequence>
<reference evidence="5" key="1">
    <citation type="journal article" date="2019" name="Int. J. Syst. Evol. Microbiol.">
        <title>The Global Catalogue of Microorganisms (GCM) 10K type strain sequencing project: providing services to taxonomists for standard genome sequencing and annotation.</title>
        <authorList>
            <consortium name="The Broad Institute Genomics Platform"/>
            <consortium name="The Broad Institute Genome Sequencing Center for Infectious Disease"/>
            <person name="Wu L."/>
            <person name="Ma J."/>
        </authorList>
    </citation>
    <scope>NUCLEOTIDE SEQUENCE [LARGE SCALE GENOMIC DNA]</scope>
    <source>
        <strain evidence="5">KCTC 23707</strain>
    </source>
</reference>
<organism evidence="4 5">
    <name type="scientific">Chelativorans composti</name>
    <dbReference type="NCBI Taxonomy" id="768533"/>
    <lineage>
        <taxon>Bacteria</taxon>
        <taxon>Pseudomonadati</taxon>
        <taxon>Pseudomonadota</taxon>
        <taxon>Alphaproteobacteria</taxon>
        <taxon>Hyphomicrobiales</taxon>
        <taxon>Phyllobacteriaceae</taxon>
        <taxon>Chelativorans</taxon>
    </lineage>
</organism>
<keyword evidence="5" id="KW-1185">Reference proteome</keyword>
<dbReference type="RefSeq" id="WP_165278588.1">
    <property type="nucleotide sequence ID" value="NZ_BAABGS010000021.1"/>
</dbReference>
<dbReference type="Proteomes" id="UP001597373">
    <property type="component" value="Unassembled WGS sequence"/>
</dbReference>
<dbReference type="Pfam" id="PF13692">
    <property type="entry name" value="Glyco_trans_1_4"/>
    <property type="match status" value="1"/>
</dbReference>
<dbReference type="EMBL" id="JBHUIR010000038">
    <property type="protein sequence ID" value="MFD2260326.1"/>
    <property type="molecule type" value="Genomic_DNA"/>
</dbReference>
<dbReference type="PANTHER" id="PTHR12526:SF510">
    <property type="entry name" value="D-INOSITOL 3-PHOSPHATE GLYCOSYLTRANSFERASE"/>
    <property type="match status" value="1"/>
</dbReference>
<dbReference type="CDD" id="cd03801">
    <property type="entry name" value="GT4_PimA-like"/>
    <property type="match status" value="1"/>
</dbReference>
<feature type="domain" description="Spore protein YkvP/CgeB glycosyl transferase-like" evidence="3">
    <location>
        <begin position="284"/>
        <end position="432"/>
    </location>
</feature>
<evidence type="ECO:0000256" key="2">
    <source>
        <dbReference type="ARBA" id="ARBA00022679"/>
    </source>
</evidence>
<proteinExistence type="predicted"/>
<evidence type="ECO:0000313" key="4">
    <source>
        <dbReference type="EMBL" id="MFD2260326.1"/>
    </source>
</evidence>
<keyword evidence="1" id="KW-0328">Glycosyltransferase</keyword>
<keyword evidence="2" id="KW-0808">Transferase</keyword>
<dbReference type="InterPro" id="IPR055259">
    <property type="entry name" value="YkvP/CgeB_Glyco_trans-like"/>
</dbReference>
<dbReference type="SUPFAM" id="SSF53756">
    <property type="entry name" value="UDP-Glycosyltransferase/glycogen phosphorylase"/>
    <property type="match status" value="2"/>
</dbReference>